<proteinExistence type="predicted"/>
<dbReference type="Gene3D" id="3.30.70.60">
    <property type="match status" value="1"/>
</dbReference>
<gene>
    <name evidence="2" type="ORF">SCFA_40020</name>
</gene>
<reference evidence="2" key="1">
    <citation type="submission" date="2019-03" db="EMBL/GenBank/DDBJ databases">
        <authorList>
            <person name="Hao L."/>
        </authorList>
    </citation>
    <scope>NUCLEOTIDE SEQUENCE</scope>
</reference>
<evidence type="ECO:0000256" key="1">
    <source>
        <dbReference type="SAM" id="Phobius"/>
    </source>
</evidence>
<accession>A0A485M059</accession>
<dbReference type="PANTHER" id="PTHR39555">
    <property type="entry name" value="FIMBRIAL ASSEMBLY PROTEIN PILO-LIKE PROTEIN-RELATED"/>
    <property type="match status" value="1"/>
</dbReference>
<keyword evidence="1" id="KW-0812">Transmembrane</keyword>
<dbReference type="EMBL" id="CAADRM010000103">
    <property type="protein sequence ID" value="VFU15129.1"/>
    <property type="molecule type" value="Genomic_DNA"/>
</dbReference>
<dbReference type="InterPro" id="IPR007445">
    <property type="entry name" value="PilO"/>
</dbReference>
<dbReference type="GO" id="GO:0043683">
    <property type="term" value="P:type IV pilus assembly"/>
    <property type="evidence" value="ECO:0007669"/>
    <property type="project" value="InterPro"/>
</dbReference>
<feature type="transmembrane region" description="Helical" evidence="1">
    <location>
        <begin position="12"/>
        <end position="33"/>
    </location>
</feature>
<name>A0A485M059_9ZZZZ</name>
<organism evidence="2">
    <name type="scientific">anaerobic digester metagenome</name>
    <dbReference type="NCBI Taxonomy" id="1263854"/>
    <lineage>
        <taxon>unclassified sequences</taxon>
        <taxon>metagenomes</taxon>
        <taxon>ecological metagenomes</taxon>
    </lineage>
</organism>
<dbReference type="Pfam" id="PF04350">
    <property type="entry name" value="PilO"/>
    <property type="match status" value="1"/>
</dbReference>
<keyword evidence="1" id="KW-1133">Transmembrane helix</keyword>
<evidence type="ECO:0000313" key="2">
    <source>
        <dbReference type="EMBL" id="VFU15129.1"/>
    </source>
</evidence>
<dbReference type="AlphaFoldDB" id="A0A485M059"/>
<protein>
    <submittedName>
        <fullName evidence="2">Pilus assembly protein, PilO</fullName>
    </submittedName>
</protein>
<dbReference type="GO" id="GO:0043107">
    <property type="term" value="P:type IV pilus-dependent motility"/>
    <property type="evidence" value="ECO:0007669"/>
    <property type="project" value="InterPro"/>
</dbReference>
<dbReference type="PANTHER" id="PTHR39555:SF1">
    <property type="entry name" value="TYPE IV PILUS INNER MEMBRANE COMPONENT PILO"/>
    <property type="match status" value="1"/>
</dbReference>
<dbReference type="InterPro" id="IPR014717">
    <property type="entry name" value="Transl_elong_EF1B/ribsomal_bS6"/>
</dbReference>
<keyword evidence="1" id="KW-0472">Membrane</keyword>
<sequence length="206" mass="23331">MNIVDLLLRQKPAIKILALVIILGAILGVYWQFFYSPVVAEIKMIEPELNKLKQELSAKREIVKEKPRYEAELEETRAKLHLALKQLPNKSEIPTLLENISALGNASGLQFKLFKPKGEVQKNFYAEIPVDIQIEGRYRDITTFFDSVSKMPRIVNITNITMQNKNQKDNVQPVLLATSCNAVTYKFIENADLSQTGTAESKGKKP</sequence>